<keyword evidence="2" id="KW-1185">Reference proteome</keyword>
<organism evidence="1 2">
    <name type="scientific">Octopus vulgaris</name>
    <name type="common">Common octopus</name>
    <dbReference type="NCBI Taxonomy" id="6645"/>
    <lineage>
        <taxon>Eukaryota</taxon>
        <taxon>Metazoa</taxon>
        <taxon>Spiralia</taxon>
        <taxon>Lophotrochozoa</taxon>
        <taxon>Mollusca</taxon>
        <taxon>Cephalopoda</taxon>
        <taxon>Coleoidea</taxon>
        <taxon>Octopodiformes</taxon>
        <taxon>Octopoda</taxon>
        <taxon>Incirrata</taxon>
        <taxon>Octopodidae</taxon>
        <taxon>Octopus</taxon>
    </lineage>
</organism>
<dbReference type="AlphaFoldDB" id="A0AA36AWR9"/>
<dbReference type="EMBL" id="OX597818">
    <property type="protein sequence ID" value="CAI9722996.1"/>
    <property type="molecule type" value="Genomic_DNA"/>
</dbReference>
<reference evidence="1" key="1">
    <citation type="submission" date="2023-08" db="EMBL/GenBank/DDBJ databases">
        <authorList>
            <person name="Alioto T."/>
            <person name="Alioto T."/>
            <person name="Gomez Garrido J."/>
        </authorList>
    </citation>
    <scope>NUCLEOTIDE SEQUENCE</scope>
</reference>
<name>A0AA36AWR9_OCTVU</name>
<proteinExistence type="predicted"/>
<sequence length="113" mass="12879">MSCDIAEDKRLSLTIKLFSQRHFVHNPFKSSALGLAISLKSTDIIVPNKGDSEPNIHVDGQKFLVVNKFLYLVTIVHMINDLDDEIFLIKKARDAFAKLEVYGLSMEFQLRKV</sequence>
<gene>
    <name evidence="1" type="ORF">OCTVUL_1B028986</name>
</gene>
<evidence type="ECO:0000313" key="1">
    <source>
        <dbReference type="EMBL" id="CAI9722996.1"/>
    </source>
</evidence>
<evidence type="ECO:0000313" key="2">
    <source>
        <dbReference type="Proteomes" id="UP001162480"/>
    </source>
</evidence>
<accession>A0AA36AWR9</accession>
<dbReference type="Proteomes" id="UP001162480">
    <property type="component" value="Chromosome 5"/>
</dbReference>
<protein>
    <submittedName>
        <fullName evidence="1">Uncharacterized protein</fullName>
    </submittedName>
</protein>